<protein>
    <submittedName>
        <fullName evidence="3">Uncharacterized protein</fullName>
    </submittedName>
</protein>
<keyword evidence="2" id="KW-1133">Transmembrane helix</keyword>
<evidence type="ECO:0000313" key="3">
    <source>
        <dbReference type="EMBL" id="SHN43528.1"/>
    </source>
</evidence>
<organism evidence="3 4">
    <name type="scientific">Duganella sacchari</name>
    <dbReference type="NCBI Taxonomy" id="551987"/>
    <lineage>
        <taxon>Bacteria</taxon>
        <taxon>Pseudomonadati</taxon>
        <taxon>Pseudomonadota</taxon>
        <taxon>Betaproteobacteria</taxon>
        <taxon>Burkholderiales</taxon>
        <taxon>Oxalobacteraceae</taxon>
        <taxon>Telluria group</taxon>
        <taxon>Duganella</taxon>
    </lineage>
</organism>
<sequence>MNMGGRWIPIEVANHLVLLWAIEVILVVVLLLWLRRQKRSPRSNQDKNTAGMSRKKIKARRK</sequence>
<gene>
    <name evidence="3" type="ORF">SAMN05192549_11752</name>
</gene>
<dbReference type="AlphaFoldDB" id="A0A1M7RBU8"/>
<evidence type="ECO:0000256" key="2">
    <source>
        <dbReference type="SAM" id="Phobius"/>
    </source>
</evidence>
<feature type="transmembrane region" description="Helical" evidence="2">
    <location>
        <begin position="12"/>
        <end position="34"/>
    </location>
</feature>
<name>A0A1M7RBU8_9BURK</name>
<feature type="compositionally biased region" description="Basic residues" evidence="1">
    <location>
        <begin position="53"/>
        <end position="62"/>
    </location>
</feature>
<evidence type="ECO:0000313" key="4">
    <source>
        <dbReference type="Proteomes" id="UP000184339"/>
    </source>
</evidence>
<feature type="region of interest" description="Disordered" evidence="1">
    <location>
        <begin position="38"/>
        <end position="62"/>
    </location>
</feature>
<keyword evidence="2" id="KW-0472">Membrane</keyword>
<evidence type="ECO:0000256" key="1">
    <source>
        <dbReference type="SAM" id="MobiDB-lite"/>
    </source>
</evidence>
<dbReference type="Proteomes" id="UP000184339">
    <property type="component" value="Unassembled WGS sequence"/>
</dbReference>
<proteinExistence type="predicted"/>
<reference evidence="4" key="1">
    <citation type="submission" date="2016-11" db="EMBL/GenBank/DDBJ databases">
        <authorList>
            <person name="Varghese N."/>
            <person name="Submissions S."/>
        </authorList>
    </citation>
    <scope>NUCLEOTIDE SEQUENCE [LARGE SCALE GENOMIC DNA]</scope>
    <source>
        <strain evidence="4">Sac-22</strain>
    </source>
</reference>
<dbReference type="STRING" id="551987.SAMN05192549_11752"/>
<feature type="compositionally biased region" description="Polar residues" evidence="1">
    <location>
        <begin position="42"/>
        <end position="51"/>
    </location>
</feature>
<dbReference type="EMBL" id="FRCX01000017">
    <property type="protein sequence ID" value="SHN43528.1"/>
    <property type="molecule type" value="Genomic_DNA"/>
</dbReference>
<accession>A0A1M7RBU8</accession>
<keyword evidence="4" id="KW-1185">Reference proteome</keyword>
<keyword evidence="2" id="KW-0812">Transmembrane</keyword>